<proteinExistence type="predicted"/>
<accession>A0A8S1KYY0</accession>
<evidence type="ECO:0000313" key="2">
    <source>
        <dbReference type="Proteomes" id="UP000692954"/>
    </source>
</evidence>
<dbReference type="EMBL" id="CAJJDN010000015">
    <property type="protein sequence ID" value="CAD8060850.1"/>
    <property type="molecule type" value="Genomic_DNA"/>
</dbReference>
<dbReference type="Proteomes" id="UP000692954">
    <property type="component" value="Unassembled WGS sequence"/>
</dbReference>
<evidence type="ECO:0000313" key="1">
    <source>
        <dbReference type="EMBL" id="CAD8060850.1"/>
    </source>
</evidence>
<gene>
    <name evidence="1" type="ORF">PSON_ATCC_30995.1.T0150004</name>
</gene>
<protein>
    <submittedName>
        <fullName evidence="1">Uncharacterized protein</fullName>
    </submittedName>
</protein>
<reference evidence="1" key="1">
    <citation type="submission" date="2021-01" db="EMBL/GenBank/DDBJ databases">
        <authorList>
            <consortium name="Genoscope - CEA"/>
            <person name="William W."/>
        </authorList>
    </citation>
    <scope>NUCLEOTIDE SEQUENCE</scope>
</reference>
<keyword evidence="2" id="KW-1185">Reference proteome</keyword>
<name>A0A8S1KYY0_9CILI</name>
<dbReference type="AlphaFoldDB" id="A0A8S1KYY0"/>
<organism evidence="1 2">
    <name type="scientific">Paramecium sonneborni</name>
    <dbReference type="NCBI Taxonomy" id="65129"/>
    <lineage>
        <taxon>Eukaryota</taxon>
        <taxon>Sar</taxon>
        <taxon>Alveolata</taxon>
        <taxon>Ciliophora</taxon>
        <taxon>Intramacronucleata</taxon>
        <taxon>Oligohymenophorea</taxon>
        <taxon>Peniculida</taxon>
        <taxon>Parameciidae</taxon>
        <taxon>Paramecium</taxon>
    </lineage>
</organism>
<sequence length="81" mass="9615">MFTYNINQSFIIAKRQKLFLEDQVYLPITSCFANFNSNFASNYQINSQFDNLRQELNNQKIGQPRLKLKFARSFQLKSINN</sequence>
<comment type="caution">
    <text evidence="1">The sequence shown here is derived from an EMBL/GenBank/DDBJ whole genome shotgun (WGS) entry which is preliminary data.</text>
</comment>